<dbReference type="GO" id="GO:0006417">
    <property type="term" value="P:regulation of translation"/>
    <property type="evidence" value="ECO:0007669"/>
    <property type="project" value="UniProtKB-KW"/>
</dbReference>
<dbReference type="Proteomes" id="UP000694545">
    <property type="component" value="Unplaced"/>
</dbReference>
<feature type="region of interest" description="Disordered" evidence="6">
    <location>
        <begin position="1758"/>
        <end position="1790"/>
    </location>
</feature>
<sequence length="1790" mass="187754">QPSPRYPPREVPPRFRHQEQKQLLKRGEPLPGIAALLGSAAKLVSPSERSTATSEEPAAGSEGQQSNQNQPDLRHSTAGPHYESSGWGAAPSGSDSSTKRNDAFVDGLDKETWPSITGSDLELVPECMGTDAASSSGSEKNLVTMASSGDIRNGLGHSSQTKFDNSTSSNNVGSGSLTRPWSAALGAVMGTCQVPAEALNGISESSTNRMNSWGTLGSPSGELNPSPSCPNGHHGARPASEHNGRALKGAVGGGSPSLGPAGSSPGGSGGLGNSWGSLQESCDSQANGTRKVLRGGQPQNAPPDMNGPNSNTTNFLTSSLPNPAGSMQVTEPAPGPGTWCLSARSGRSPPQASPVINGTSALHLSNGEAKNVGAPGTVWGTCGPGYSREACPESGSRASDNTVNATLTQPGLGGASGDNGAGAWEVAGAGSSQGTPWAGGIGVASGEGRRGPGQSTNSADGEWNKLPSTQRSSEGTNGNGKKFTNMWKSVEEESAAADLQSFVVAAITEQDGGWAKTSTGGSEGHTESPAERAAVDGPGRERRKVDHQALLQSIVNRTDLDPRVLSNSGWGQTPVKQNTAWDTEMSPRVEKKADNGTEAWGGCAVQASSSGGIAERPSLNGGHAPPAPRWGEPKLVTRWGDSRASGSQGSWEEGPAAAPPAKGSQSWAGGREDQAASPWGEGEKLKQGWGDGPKANPVWAAPAVEGWGDNSRSNHWGEGKKSSSGSSDSDRSGSGWRESGKPSAVPWGGGSGPKPRKALGWEEPPKPNQGQGWGEPPKAGRSQSWGEVPKAPSSPDWHKQCDTGCWGAQAASKPPGVGWLGGPMPAPVQEEEPTGWEEPSPESIRRKIEIDDGTSAWGDPSKYNYKNVNMWNKNTVNGVGRADPQGLLSGPGTAAESGSGWVEPPPTPAAVDNGTSAWGKPVDAGASWGESIGEALSSSGWGNAAVGQPASQKPGPKSMQVPDGWCGGEMPLTGDNQASWEEEDEVEIRMWNSNSVQDTSVSSHWPPCSKKPPLKVTSLSFRCTNRGTTKNGNKQEEMWINPFVKQFASLGFPRESPEELMHSNKMDIAGGILADKRAEMEKHSLNVGEYSRVTGKGPNSRPQISKESSVDRIPYFDKDGLVVADDSPNVQFMSSQNAKLPSSNSALPNYPLGSVTGLGMQNLNSVRQNGNPTMFGNLTAQPRNMPQSPAQSNPRAQVPPPLISPQVPVSLLKYTPNSGGLNPLFGPQHVAMLNQLSQLSQISHLQRLLAQQRKIQNQRSVPAGCRQLEQQSRSLSLQQQAMQLDPHLLLKQQQQQHLPPSQQLHQNPVKSFLESVVSPATPELQKAPPHMGAFSSFPTGLNSNLNVNMDVGHSIKEPQSRLRKWTTVDSISANTSLDQNASKNGAIPSGFRLEEASFVPYDFVNSSHASASPPGSIGDGWPRAKSPNGPSSVNWPPEFRPGEPWKGYPNIDPETDPYITPGSVTNNLSINTVREADRLRDRNSGSSSSLNTTLPSTSAWSSIRASNYNVSLTSTAQSTSSARNSDSKSTWSPASINNSSLAHELWKVPLPPKSMAAPSRPPPGLTGQKLSLSAWDNCVRLGGGWSNSDAGYTPGASWGESSSGRITNCLVLKNLTPQIDGSTLRTLCMQHGPLKTFHLNLPCGNALVQYGSKEEVMKAQKSLHMCVLGNTTILAEFASEEEISRFFAQGPSLTPSPAWQSLGAGQNRPGSLDGSRAFSHRSDLNTHWNGAGLAGTSGGDLHDASLWGSPSYSTSLWGSLGSSEAGGPSSPSPLHAFLSVDHLGPGGESL</sequence>
<dbReference type="InterPro" id="IPR032226">
    <property type="entry name" value="TNRC6_PABC-bd"/>
</dbReference>
<dbReference type="FunFam" id="3.30.70.330:FF:000011">
    <property type="entry name" value="trinucleotide repeat-containing gene 6A protein-like"/>
    <property type="match status" value="1"/>
</dbReference>
<feature type="compositionally biased region" description="Low complexity" evidence="6">
    <location>
        <begin position="1484"/>
        <end position="1496"/>
    </location>
</feature>
<evidence type="ECO:0000256" key="6">
    <source>
        <dbReference type="SAM" id="MobiDB-lite"/>
    </source>
</evidence>
<feature type="compositionally biased region" description="Polar residues" evidence="6">
    <location>
        <begin position="204"/>
        <end position="226"/>
    </location>
</feature>
<dbReference type="GO" id="GO:0005829">
    <property type="term" value="C:cytosol"/>
    <property type="evidence" value="ECO:0007669"/>
    <property type="project" value="UniProtKB-ARBA"/>
</dbReference>
<feature type="compositionally biased region" description="Gly residues" evidence="6">
    <location>
        <begin position="264"/>
        <end position="273"/>
    </location>
</feature>
<evidence type="ECO:0000256" key="5">
    <source>
        <dbReference type="ARBA" id="ARBA00023158"/>
    </source>
</evidence>
<reference evidence="8" key="2">
    <citation type="submission" date="2025-09" db="UniProtKB">
        <authorList>
            <consortium name="Ensembl"/>
        </authorList>
    </citation>
    <scope>IDENTIFICATION</scope>
</reference>
<feature type="compositionally biased region" description="Polar residues" evidence="6">
    <location>
        <begin position="307"/>
        <end position="329"/>
    </location>
</feature>
<evidence type="ECO:0000256" key="3">
    <source>
        <dbReference type="ARBA" id="ARBA00022845"/>
    </source>
</evidence>
<feature type="region of interest" description="Disordered" evidence="6">
    <location>
        <begin position="389"/>
        <end position="483"/>
    </location>
</feature>
<feature type="region of interest" description="Disordered" evidence="6">
    <location>
        <begin position="1180"/>
        <end position="1200"/>
    </location>
</feature>
<feature type="region of interest" description="Disordered" evidence="6">
    <location>
        <begin position="148"/>
        <end position="175"/>
    </location>
</feature>
<evidence type="ECO:0000256" key="4">
    <source>
        <dbReference type="ARBA" id="ARBA00022884"/>
    </source>
</evidence>
<dbReference type="PANTHER" id="PTHR13020">
    <property type="entry name" value="TRINUCLEOTIDE REPEAT-CONTAINING GENE 6"/>
    <property type="match status" value="1"/>
</dbReference>
<dbReference type="InterPro" id="IPR012677">
    <property type="entry name" value="Nucleotide-bd_a/b_plait_sf"/>
</dbReference>
<evidence type="ECO:0000256" key="1">
    <source>
        <dbReference type="ARBA" id="ARBA00007302"/>
    </source>
</evidence>
<keyword evidence="5" id="KW-0943">RNA-mediated gene silencing</keyword>
<dbReference type="Ensembl" id="ENSVKKT00000018591.1">
    <property type="protein sequence ID" value="ENSVKKP00000018131.1"/>
    <property type="gene ID" value="ENSVKKG00000012370.1"/>
</dbReference>
<comment type="similarity">
    <text evidence="1">Belongs to the GW182 family.</text>
</comment>
<dbReference type="InterPro" id="IPR000504">
    <property type="entry name" value="RRM_dom"/>
</dbReference>
<dbReference type="Pfam" id="PF16608">
    <property type="entry name" value="TNRC6-PABC_bdg"/>
    <property type="match status" value="1"/>
</dbReference>
<feature type="compositionally biased region" description="Low complexity" evidence="6">
    <location>
        <begin position="1758"/>
        <end position="1773"/>
    </location>
</feature>
<evidence type="ECO:0000313" key="9">
    <source>
        <dbReference type="Proteomes" id="UP000694545"/>
    </source>
</evidence>
<dbReference type="SMART" id="SM00360">
    <property type="entry name" value="RRM"/>
    <property type="match status" value="1"/>
</dbReference>
<feature type="region of interest" description="Disordered" evidence="6">
    <location>
        <begin position="1409"/>
        <end position="1496"/>
    </location>
</feature>
<feature type="compositionally biased region" description="Low complexity" evidence="6">
    <location>
        <begin position="722"/>
        <end position="737"/>
    </location>
</feature>
<dbReference type="GO" id="GO:0000932">
    <property type="term" value="C:P-body"/>
    <property type="evidence" value="ECO:0007669"/>
    <property type="project" value="TreeGrafter"/>
</dbReference>
<dbReference type="GO" id="GO:0035195">
    <property type="term" value="P:miRNA-mediated post-transcriptional gene silencing"/>
    <property type="evidence" value="ECO:0007669"/>
    <property type="project" value="TreeGrafter"/>
</dbReference>
<feature type="compositionally biased region" description="Polar residues" evidence="6">
    <location>
        <begin position="1462"/>
        <end position="1472"/>
    </location>
</feature>
<evidence type="ECO:0000313" key="8">
    <source>
        <dbReference type="Ensembl" id="ENSVKKP00000018131.1"/>
    </source>
</evidence>
<evidence type="ECO:0000259" key="7">
    <source>
        <dbReference type="SMART" id="SM00360"/>
    </source>
</evidence>
<dbReference type="OMA" id="ISASDNW"/>
<feature type="domain" description="RRM" evidence="7">
    <location>
        <begin position="1609"/>
        <end position="1676"/>
    </location>
</feature>
<feature type="compositionally biased region" description="Low complexity" evidence="6">
    <location>
        <begin position="1515"/>
        <end position="1524"/>
    </location>
</feature>
<feature type="compositionally biased region" description="Gly residues" evidence="6">
    <location>
        <begin position="411"/>
        <end position="420"/>
    </location>
</feature>
<keyword evidence="2" id="KW-0597">Phosphoprotein</keyword>
<feature type="compositionally biased region" description="Basic and acidic residues" evidence="6">
    <location>
        <begin position="97"/>
        <end position="112"/>
    </location>
</feature>
<feature type="region of interest" description="Disordered" evidence="6">
    <location>
        <begin position="1515"/>
        <end position="1534"/>
    </location>
</feature>
<proteinExistence type="inferred from homology"/>
<feature type="compositionally biased region" description="Polar residues" evidence="6">
    <location>
        <begin position="1180"/>
        <end position="1195"/>
    </location>
</feature>
<feature type="region of interest" description="Disordered" evidence="6">
    <location>
        <begin position="1"/>
        <end position="121"/>
    </location>
</feature>
<reference evidence="8" key="1">
    <citation type="submission" date="2025-08" db="UniProtKB">
        <authorList>
            <consortium name="Ensembl"/>
        </authorList>
    </citation>
    <scope>IDENTIFICATION</scope>
</reference>
<feature type="region of interest" description="Disordered" evidence="6">
    <location>
        <begin position="607"/>
        <end position="862"/>
    </location>
</feature>
<feature type="compositionally biased region" description="Polar residues" evidence="6">
    <location>
        <begin position="396"/>
        <end position="409"/>
    </location>
</feature>
<keyword evidence="4" id="KW-0694">RNA-binding</keyword>
<feature type="compositionally biased region" description="Polar residues" evidence="6">
    <location>
        <begin position="279"/>
        <end position="288"/>
    </location>
</feature>
<dbReference type="Pfam" id="PF10427">
    <property type="entry name" value="Ago_hook"/>
    <property type="match status" value="1"/>
</dbReference>
<dbReference type="InterPro" id="IPR019486">
    <property type="entry name" value="Argonaute_hook_dom"/>
</dbReference>
<dbReference type="GO" id="GO:0005654">
    <property type="term" value="C:nucleoplasm"/>
    <property type="evidence" value="ECO:0007669"/>
    <property type="project" value="TreeGrafter"/>
</dbReference>
<feature type="region of interest" description="Disordered" evidence="6">
    <location>
        <begin position="513"/>
        <end position="542"/>
    </location>
</feature>
<dbReference type="InterPro" id="IPR035979">
    <property type="entry name" value="RBD_domain_sf"/>
</dbReference>
<dbReference type="GO" id="GO:0003723">
    <property type="term" value="F:RNA binding"/>
    <property type="evidence" value="ECO:0007669"/>
    <property type="project" value="UniProtKB-KW"/>
</dbReference>
<feature type="region of interest" description="Disordered" evidence="6">
    <location>
        <begin position="204"/>
        <end position="335"/>
    </location>
</feature>
<feature type="region of interest" description="Disordered" evidence="6">
    <location>
        <begin position="887"/>
        <end position="917"/>
    </location>
</feature>
<organism evidence="8 9">
    <name type="scientific">Varanus komodoensis</name>
    <name type="common">Komodo dragon</name>
    <dbReference type="NCBI Taxonomy" id="61221"/>
    <lineage>
        <taxon>Eukaryota</taxon>
        <taxon>Metazoa</taxon>
        <taxon>Chordata</taxon>
        <taxon>Craniata</taxon>
        <taxon>Vertebrata</taxon>
        <taxon>Euteleostomi</taxon>
        <taxon>Lepidosauria</taxon>
        <taxon>Squamata</taxon>
        <taxon>Bifurcata</taxon>
        <taxon>Unidentata</taxon>
        <taxon>Episquamata</taxon>
        <taxon>Toxicofera</taxon>
        <taxon>Anguimorpha</taxon>
        <taxon>Paleoanguimorpha</taxon>
        <taxon>Varanoidea</taxon>
        <taxon>Varanidae</taxon>
        <taxon>Varanus</taxon>
    </lineage>
</organism>
<evidence type="ECO:0000256" key="2">
    <source>
        <dbReference type="ARBA" id="ARBA00022553"/>
    </source>
</evidence>
<dbReference type="InterPro" id="IPR052068">
    <property type="entry name" value="GW182_domain"/>
</dbReference>
<feature type="compositionally biased region" description="Basic and acidic residues" evidence="6">
    <location>
        <begin position="524"/>
        <end position="542"/>
    </location>
</feature>
<keyword evidence="9" id="KW-1185">Reference proteome</keyword>
<accession>A0A8D2L7S8</accession>
<feature type="compositionally biased region" description="Polar residues" evidence="6">
    <location>
        <begin position="62"/>
        <end position="71"/>
    </location>
</feature>
<feature type="compositionally biased region" description="Low complexity" evidence="6">
    <location>
        <begin position="165"/>
        <end position="175"/>
    </location>
</feature>
<feature type="compositionally biased region" description="Polar residues" evidence="6">
    <location>
        <begin position="466"/>
        <end position="476"/>
    </location>
</feature>
<dbReference type="GO" id="GO:0060213">
    <property type="term" value="P:positive regulation of nuclear-transcribed mRNA poly(A) tail shortening"/>
    <property type="evidence" value="ECO:0007669"/>
    <property type="project" value="TreeGrafter"/>
</dbReference>
<name>A0A8D2L7S8_VARKO</name>
<keyword evidence="3" id="KW-0810">Translation regulation</keyword>
<dbReference type="Gene3D" id="3.30.70.330">
    <property type="match status" value="1"/>
</dbReference>
<feature type="compositionally biased region" description="Basic and acidic residues" evidence="6">
    <location>
        <begin position="7"/>
        <end position="28"/>
    </location>
</feature>
<dbReference type="PANTHER" id="PTHR13020:SF28">
    <property type="entry name" value="TRINUCLEOTIDE REPEAT-CONTAINING GENE 6A PROTEIN"/>
    <property type="match status" value="1"/>
</dbReference>
<protein>
    <submittedName>
        <fullName evidence="8">Trinucleotide repeat containing adaptor 6A</fullName>
    </submittedName>
</protein>
<feature type="region of interest" description="Disordered" evidence="6">
    <location>
        <begin position="933"/>
        <end position="959"/>
    </location>
</feature>
<feature type="compositionally biased region" description="Basic and acidic residues" evidence="6">
    <location>
        <begin position="1474"/>
        <end position="1483"/>
    </location>
</feature>
<dbReference type="SUPFAM" id="SSF54928">
    <property type="entry name" value="RNA-binding domain, RBD"/>
    <property type="match status" value="1"/>
</dbReference>